<dbReference type="Proteomes" id="UP000294853">
    <property type="component" value="Chromosome"/>
</dbReference>
<evidence type="ECO:0000259" key="1">
    <source>
        <dbReference type="PROSITE" id="PS51340"/>
    </source>
</evidence>
<reference evidence="2 3" key="1">
    <citation type="submission" date="2019-03" db="EMBL/GenBank/DDBJ databases">
        <title>Three New Species of Nocardioides, Nocardioides euryhalodurans sp. nov., Nocardioides seonyuensis sp. nov. and Nocardioides eburneoflavus sp. nov. Iolated from Soil.</title>
        <authorList>
            <person name="Roh S.G."/>
            <person name="Lee C."/>
            <person name="Kim M.-K."/>
            <person name="Kim S.B."/>
        </authorList>
    </citation>
    <scope>NUCLEOTIDE SEQUENCE [LARGE SCALE GENOMIC DNA]</scope>
    <source>
        <strain evidence="2 3">MMS17-SY207-3</strain>
    </source>
</reference>
<keyword evidence="3" id="KW-1185">Reference proteome</keyword>
<evidence type="ECO:0000313" key="2">
    <source>
        <dbReference type="EMBL" id="QBX56907.1"/>
    </source>
</evidence>
<dbReference type="Pfam" id="PF03473">
    <property type="entry name" value="MOSC"/>
    <property type="match status" value="1"/>
</dbReference>
<dbReference type="Pfam" id="PF03476">
    <property type="entry name" value="MOSC_N"/>
    <property type="match status" value="1"/>
</dbReference>
<protein>
    <submittedName>
        <fullName evidence="2">MOSC domain-containing protein</fullName>
    </submittedName>
</protein>
<gene>
    <name evidence="2" type="ORF">EXE58_16630</name>
</gene>
<dbReference type="InterPro" id="IPR005303">
    <property type="entry name" value="MOCOS_middle"/>
</dbReference>
<dbReference type="AlphaFoldDB" id="A0A4P7IKK7"/>
<feature type="domain" description="MOSC" evidence="1">
    <location>
        <begin position="128"/>
        <end position="278"/>
    </location>
</feature>
<dbReference type="GO" id="GO:0003824">
    <property type="term" value="F:catalytic activity"/>
    <property type="evidence" value="ECO:0007669"/>
    <property type="project" value="InterPro"/>
</dbReference>
<evidence type="ECO:0000313" key="3">
    <source>
        <dbReference type="Proteomes" id="UP000294853"/>
    </source>
</evidence>
<dbReference type="SUPFAM" id="SSF50800">
    <property type="entry name" value="PK beta-barrel domain-like"/>
    <property type="match status" value="1"/>
</dbReference>
<dbReference type="PROSITE" id="PS51340">
    <property type="entry name" value="MOSC"/>
    <property type="match status" value="1"/>
</dbReference>
<dbReference type="PANTHER" id="PTHR14237:SF19">
    <property type="entry name" value="MITOCHONDRIAL AMIDOXIME REDUCING COMPONENT 1"/>
    <property type="match status" value="1"/>
</dbReference>
<dbReference type="SUPFAM" id="SSF141673">
    <property type="entry name" value="MOSC N-terminal domain-like"/>
    <property type="match status" value="1"/>
</dbReference>
<dbReference type="RefSeq" id="WP_135268892.1">
    <property type="nucleotide sequence ID" value="NZ_CP038436.1"/>
</dbReference>
<dbReference type="KEGG" id="nsn:EXE58_16630"/>
<dbReference type="GO" id="GO:0030151">
    <property type="term" value="F:molybdenum ion binding"/>
    <property type="evidence" value="ECO:0007669"/>
    <property type="project" value="InterPro"/>
</dbReference>
<name>A0A4P7IKK7_9ACTN</name>
<accession>A0A4P7IKK7</accession>
<dbReference type="InterPro" id="IPR005302">
    <property type="entry name" value="MoCF_Sase_C"/>
</dbReference>
<sequence>MRLTGLNVHPVKSTAIRPLGEAVVLRSGLADDRSWVVVDADGVLVCARKEHSLFTITADTPATDRSVTQGLRLRAAGLDDLTVQEPTGPLVRARVHKHELQGVPAGPEADAWVSKALGRDGLRLVWCDDPSRRGLNPEFSSPGDHTAFADGYPVTIASEASLLQLNRWIDERRIEEGEAPQDPLPMLRFRPNLVVDGDEPFAEDRWSRVRVGGVGFRVAKKVDRCVMTTLDPETLRTAREPVRTLARHRLFDGLPMFAMFLIPETTGLIRTGDPVEVTG</sequence>
<dbReference type="GO" id="GO:0030170">
    <property type="term" value="F:pyridoxal phosphate binding"/>
    <property type="evidence" value="ECO:0007669"/>
    <property type="project" value="InterPro"/>
</dbReference>
<organism evidence="2 3">
    <name type="scientific">Nocardioides seonyuensis</name>
    <dbReference type="NCBI Taxonomy" id="2518371"/>
    <lineage>
        <taxon>Bacteria</taxon>
        <taxon>Bacillati</taxon>
        <taxon>Actinomycetota</taxon>
        <taxon>Actinomycetes</taxon>
        <taxon>Propionibacteriales</taxon>
        <taxon>Nocardioidaceae</taxon>
        <taxon>Nocardioides</taxon>
    </lineage>
</organism>
<proteinExistence type="predicted"/>
<dbReference type="PANTHER" id="PTHR14237">
    <property type="entry name" value="MOLYBDOPTERIN COFACTOR SULFURASE MOSC"/>
    <property type="match status" value="1"/>
</dbReference>
<dbReference type="OrthoDB" id="9793178at2"/>
<dbReference type="InterPro" id="IPR011037">
    <property type="entry name" value="Pyrv_Knase-like_insert_dom_sf"/>
</dbReference>
<dbReference type="EMBL" id="CP038436">
    <property type="protein sequence ID" value="QBX56907.1"/>
    <property type="molecule type" value="Genomic_DNA"/>
</dbReference>